<dbReference type="Proteomes" id="UP001229421">
    <property type="component" value="Unassembled WGS sequence"/>
</dbReference>
<dbReference type="AlphaFoldDB" id="A0AAD8P818"/>
<evidence type="ECO:0000313" key="2">
    <source>
        <dbReference type="EMBL" id="KAK1435331.1"/>
    </source>
</evidence>
<feature type="region of interest" description="Disordered" evidence="1">
    <location>
        <begin position="401"/>
        <end position="422"/>
    </location>
</feature>
<dbReference type="PANTHER" id="PTHR34461:SF4">
    <property type="entry name" value="OS01G0101800 PROTEIN"/>
    <property type="match status" value="1"/>
</dbReference>
<name>A0AAD8P818_TARER</name>
<reference evidence="2" key="1">
    <citation type="journal article" date="2023" name="bioRxiv">
        <title>Improved chromosome-level genome assembly for marigold (Tagetes erecta).</title>
        <authorList>
            <person name="Jiang F."/>
            <person name="Yuan L."/>
            <person name="Wang S."/>
            <person name="Wang H."/>
            <person name="Xu D."/>
            <person name="Wang A."/>
            <person name="Fan W."/>
        </authorList>
    </citation>
    <scope>NUCLEOTIDE SEQUENCE</scope>
    <source>
        <strain evidence="2">WSJ</strain>
        <tissue evidence="2">Leaf</tissue>
    </source>
</reference>
<evidence type="ECO:0000256" key="1">
    <source>
        <dbReference type="SAM" id="MobiDB-lite"/>
    </source>
</evidence>
<accession>A0AAD8P818</accession>
<dbReference type="EMBL" id="JAUHHV010000001">
    <property type="protein sequence ID" value="KAK1435331.1"/>
    <property type="molecule type" value="Genomic_DNA"/>
</dbReference>
<proteinExistence type="predicted"/>
<keyword evidence="3" id="KW-1185">Reference proteome</keyword>
<gene>
    <name evidence="2" type="ORF">QVD17_01092</name>
</gene>
<evidence type="ECO:0000313" key="3">
    <source>
        <dbReference type="Proteomes" id="UP001229421"/>
    </source>
</evidence>
<comment type="caution">
    <text evidence="2">The sequence shown here is derived from an EMBL/GenBank/DDBJ whole genome shotgun (WGS) entry which is preliminary data.</text>
</comment>
<dbReference type="PANTHER" id="PTHR34461">
    <property type="entry name" value="EXPRESSED PROTEIN"/>
    <property type="match status" value="1"/>
</dbReference>
<organism evidence="2 3">
    <name type="scientific">Tagetes erecta</name>
    <name type="common">African marigold</name>
    <dbReference type="NCBI Taxonomy" id="13708"/>
    <lineage>
        <taxon>Eukaryota</taxon>
        <taxon>Viridiplantae</taxon>
        <taxon>Streptophyta</taxon>
        <taxon>Embryophyta</taxon>
        <taxon>Tracheophyta</taxon>
        <taxon>Spermatophyta</taxon>
        <taxon>Magnoliopsida</taxon>
        <taxon>eudicotyledons</taxon>
        <taxon>Gunneridae</taxon>
        <taxon>Pentapetalae</taxon>
        <taxon>asterids</taxon>
        <taxon>campanulids</taxon>
        <taxon>Asterales</taxon>
        <taxon>Asteraceae</taxon>
        <taxon>Asteroideae</taxon>
        <taxon>Heliantheae alliance</taxon>
        <taxon>Tageteae</taxon>
        <taxon>Tagetes</taxon>
    </lineage>
</organism>
<feature type="compositionally biased region" description="Polar residues" evidence="1">
    <location>
        <begin position="410"/>
        <end position="422"/>
    </location>
</feature>
<sequence length="688" mass="76198">MDLHIRSRKRKQQSDTFGGIFTRSRSQIYFHRHRSGYARPDSNRIKSFKPTAKSLVKQQQLEDTASDSNQVTSQVSVKDLRARRVFSRDDDVQSIGELDLEPDLDVQKKNDGNIHVSVSESEAGDGDLGVSGSVAVGLQPGLENVVDCSLVREKSVNEAAAAEDDVVVQMTPTAVESEQKNMHVEKDEIISVANEIADTKGLMIKNQSLVTNLRGRRKVFKSPSSFSYRRLLPYLKDLGNDDFSSFEIVDATLPKVLKSSITAPHMVACKDEEVALASNSSKLADGLLNNAKSCEKQVLDGVNDGIITTVESFDFVHKRQEDVLDDTLVCEQMTPPDSDIHSKSKIDNVLGVTVNPKLKPAFKSCSRKKVFYAPTSFSHRRLLPFLMSVAEDLSCSSKGDQFSKHEKAVEQNQQPPTHSSLDQIEKSTIADETSNSPTSTLIPVDTSIDITKSVTLNDNILDANEPIKDVSGSISQLEVTLQGEDVQSDSCIKLEQSPPKVSLKCVEEAIFKATPLCIEQSCSEDHQTIVKESPPQHLLQITETHGENVKNGILKRTPRGCRGICNCLNCTSFRLHAERSFEFSKNQLLDAEEVALELINDLSCLRNVLETTSSCSSPLDTVKEKLVKEACAKALYKEQEARARLAQMNEELSTHCRRMNSLRPKVTFANKIEEKVISKDKICGKKSV</sequence>
<protein>
    <submittedName>
        <fullName evidence="2">Uncharacterized protein</fullName>
    </submittedName>
</protein>